<keyword evidence="1" id="KW-0812">Transmembrane</keyword>
<accession>A0A1M4Z5K9</accession>
<feature type="transmembrane region" description="Helical" evidence="1">
    <location>
        <begin position="42"/>
        <end position="64"/>
    </location>
</feature>
<keyword evidence="1" id="KW-1133">Transmembrane helix</keyword>
<protein>
    <submittedName>
        <fullName evidence="2">Uncharacterized protein</fullName>
    </submittedName>
</protein>
<evidence type="ECO:0000313" key="2">
    <source>
        <dbReference type="EMBL" id="SHF13087.1"/>
    </source>
</evidence>
<organism evidence="2 3">
    <name type="scientific">Kaistia soli DSM 19436</name>
    <dbReference type="NCBI Taxonomy" id="1122133"/>
    <lineage>
        <taxon>Bacteria</taxon>
        <taxon>Pseudomonadati</taxon>
        <taxon>Pseudomonadota</taxon>
        <taxon>Alphaproteobacteria</taxon>
        <taxon>Hyphomicrobiales</taxon>
        <taxon>Kaistiaceae</taxon>
        <taxon>Kaistia</taxon>
    </lineage>
</organism>
<reference evidence="2 3" key="1">
    <citation type="submission" date="2016-11" db="EMBL/GenBank/DDBJ databases">
        <authorList>
            <person name="Jaros S."/>
            <person name="Januszkiewicz K."/>
            <person name="Wedrychowicz H."/>
        </authorList>
    </citation>
    <scope>NUCLEOTIDE SEQUENCE [LARGE SCALE GENOMIC DNA]</scope>
    <source>
        <strain evidence="2 3">DSM 19436</strain>
    </source>
</reference>
<dbReference type="EMBL" id="FQUP01000001">
    <property type="protein sequence ID" value="SHF13087.1"/>
    <property type="molecule type" value="Genomic_DNA"/>
</dbReference>
<evidence type="ECO:0000256" key="1">
    <source>
        <dbReference type="SAM" id="Phobius"/>
    </source>
</evidence>
<proteinExistence type="predicted"/>
<keyword evidence="1" id="KW-0472">Membrane</keyword>
<dbReference type="RefSeq" id="WP_073052240.1">
    <property type="nucleotide sequence ID" value="NZ_FQUP01000001.1"/>
</dbReference>
<evidence type="ECO:0000313" key="3">
    <source>
        <dbReference type="Proteomes" id="UP000184485"/>
    </source>
</evidence>
<dbReference type="AlphaFoldDB" id="A0A1M4Z5K9"/>
<sequence>MSTVAWLLAVIPLLLGPPVAALAMGVAQWSKSGQGKGPSETWRTIMLVALLNIVLSLVFWRFALDEAGSVLPGFAHWIRALLGLPGQGHAGVIAIEA</sequence>
<keyword evidence="3" id="KW-1185">Reference proteome</keyword>
<dbReference type="Proteomes" id="UP000184485">
    <property type="component" value="Unassembled WGS sequence"/>
</dbReference>
<name>A0A1M4Z5K9_9HYPH</name>
<gene>
    <name evidence="2" type="ORF">SAMN02745157_1716</name>
</gene>